<dbReference type="PATRIC" id="fig|1423788.3.peg.250"/>
<dbReference type="AlphaFoldDB" id="A0A0R1KRP7"/>
<dbReference type="PANTHER" id="PTHR40027">
    <property type="entry name" value="CELL DIVISION PROTEIN DIVIC"/>
    <property type="match status" value="1"/>
</dbReference>
<dbReference type="Pfam" id="PF04977">
    <property type="entry name" value="DivIC"/>
    <property type="match status" value="1"/>
</dbReference>
<feature type="compositionally biased region" description="Polar residues" evidence="1">
    <location>
        <begin position="1"/>
        <end position="20"/>
    </location>
</feature>
<gene>
    <name evidence="3" type="ORF">FC78_GL000243</name>
</gene>
<evidence type="ECO:0008006" key="5">
    <source>
        <dbReference type="Google" id="ProtNLM"/>
    </source>
</evidence>
<dbReference type="PANTHER" id="PTHR40027:SF1">
    <property type="entry name" value="CELL DIVISION PROTEIN DIVIC"/>
    <property type="match status" value="1"/>
</dbReference>
<evidence type="ECO:0000313" key="3">
    <source>
        <dbReference type="EMBL" id="KRK81943.1"/>
    </source>
</evidence>
<dbReference type="EMBL" id="AZDY01000041">
    <property type="protein sequence ID" value="KRK81943.1"/>
    <property type="molecule type" value="Genomic_DNA"/>
</dbReference>
<dbReference type="STRING" id="1423788.FC78_GL000243"/>
<keyword evidence="2" id="KW-0472">Membrane</keyword>
<evidence type="ECO:0000256" key="1">
    <source>
        <dbReference type="SAM" id="MobiDB-lite"/>
    </source>
</evidence>
<organism evidence="3 4">
    <name type="scientific">Companilactobacillus bobalius DSM 19674</name>
    <dbReference type="NCBI Taxonomy" id="1423788"/>
    <lineage>
        <taxon>Bacteria</taxon>
        <taxon>Bacillati</taxon>
        <taxon>Bacillota</taxon>
        <taxon>Bacilli</taxon>
        <taxon>Lactobacillales</taxon>
        <taxon>Lactobacillaceae</taxon>
        <taxon>Companilactobacillus</taxon>
        <taxon>Companilactobacillus bobalius</taxon>
    </lineage>
</organism>
<reference evidence="3 4" key="1">
    <citation type="journal article" date="2015" name="Genome Announc.">
        <title>Expanding the biotechnology potential of lactobacilli through comparative genomics of 213 strains and associated genera.</title>
        <authorList>
            <person name="Sun Z."/>
            <person name="Harris H.M."/>
            <person name="McCann A."/>
            <person name="Guo C."/>
            <person name="Argimon S."/>
            <person name="Zhang W."/>
            <person name="Yang X."/>
            <person name="Jeffery I.B."/>
            <person name="Cooney J.C."/>
            <person name="Kagawa T.F."/>
            <person name="Liu W."/>
            <person name="Song Y."/>
            <person name="Salvetti E."/>
            <person name="Wrobel A."/>
            <person name="Rasinkangas P."/>
            <person name="Parkhill J."/>
            <person name="Rea M.C."/>
            <person name="O'Sullivan O."/>
            <person name="Ritari J."/>
            <person name="Douillard F.P."/>
            <person name="Paul Ross R."/>
            <person name="Yang R."/>
            <person name="Briner A.E."/>
            <person name="Felis G.E."/>
            <person name="de Vos W.M."/>
            <person name="Barrangou R."/>
            <person name="Klaenhammer T.R."/>
            <person name="Caufield P.W."/>
            <person name="Cui Y."/>
            <person name="Zhang H."/>
            <person name="O'Toole P.W."/>
        </authorList>
    </citation>
    <scope>NUCLEOTIDE SEQUENCE [LARGE SCALE GENOMIC DNA]</scope>
    <source>
        <strain evidence="3 4">DSM 19674</strain>
    </source>
</reference>
<keyword evidence="2" id="KW-0812">Transmembrane</keyword>
<comment type="caution">
    <text evidence="3">The sequence shown here is derived from an EMBL/GenBank/DDBJ whole genome shotgun (WGS) entry which is preliminary data.</text>
</comment>
<dbReference type="Proteomes" id="UP000051515">
    <property type="component" value="Unassembled WGS sequence"/>
</dbReference>
<accession>A0A0R1KRP7</accession>
<feature type="transmembrane region" description="Helical" evidence="2">
    <location>
        <begin position="38"/>
        <end position="57"/>
    </location>
</feature>
<evidence type="ECO:0000256" key="2">
    <source>
        <dbReference type="SAM" id="Phobius"/>
    </source>
</evidence>
<proteinExistence type="predicted"/>
<dbReference type="RefSeq" id="WP_056954399.1">
    <property type="nucleotide sequence ID" value="NZ_AZDY01000041.1"/>
</dbReference>
<dbReference type="OrthoDB" id="2151746at2"/>
<keyword evidence="4" id="KW-1185">Reference proteome</keyword>
<name>A0A0R1KRP7_9LACO</name>
<protein>
    <recommendedName>
        <fullName evidence="5">Septum formation initiator</fullName>
    </recommendedName>
</protein>
<keyword evidence="2" id="KW-1133">Transmembrane helix</keyword>
<sequence length="131" mass="15040">MEVHKLNSNVSVLKPKQSQMPPKPGPHNYAKKVHRRRMAVIGIVFAIILVVFGVQIFNAHRTYANTMGQIEVSKTKLSKQKAVQSDLKLEVAQLHDTNYLEKYIREKYMYSKPGEQIYNLPSDVKTTTIQK</sequence>
<dbReference type="InterPro" id="IPR007060">
    <property type="entry name" value="FtsL/DivIC"/>
</dbReference>
<dbReference type="InterPro" id="IPR039076">
    <property type="entry name" value="DivIC"/>
</dbReference>
<evidence type="ECO:0000313" key="4">
    <source>
        <dbReference type="Proteomes" id="UP000051515"/>
    </source>
</evidence>
<feature type="region of interest" description="Disordered" evidence="1">
    <location>
        <begin position="1"/>
        <end position="25"/>
    </location>
</feature>
<dbReference type="GO" id="GO:0051301">
    <property type="term" value="P:cell division"/>
    <property type="evidence" value="ECO:0007669"/>
    <property type="project" value="InterPro"/>
</dbReference>